<dbReference type="EMBL" id="HBUE01274433">
    <property type="protein sequence ID" value="CAG6565568.1"/>
    <property type="molecule type" value="Transcribed_RNA"/>
</dbReference>
<feature type="transmembrane region" description="Helical" evidence="1">
    <location>
        <begin position="50"/>
        <end position="66"/>
    </location>
</feature>
<keyword evidence="1" id="KW-0812">Transmembrane</keyword>
<evidence type="ECO:0000313" key="2">
    <source>
        <dbReference type="EMBL" id="CAG6514089.1"/>
    </source>
</evidence>
<proteinExistence type="predicted"/>
<dbReference type="EMBL" id="HBUE01169069">
    <property type="protein sequence ID" value="CAG6514087.1"/>
    <property type="molecule type" value="Transcribed_RNA"/>
</dbReference>
<keyword evidence="1" id="KW-0472">Membrane</keyword>
<dbReference type="AlphaFoldDB" id="A0A8D8DJT7"/>
<dbReference type="EMBL" id="HBUE01114510">
    <property type="protein sequence ID" value="CAG6490176.1"/>
    <property type="molecule type" value="Transcribed_RNA"/>
</dbReference>
<dbReference type="EMBL" id="HBUE01089912">
    <property type="protein sequence ID" value="CAG6481023.1"/>
    <property type="molecule type" value="Transcribed_RNA"/>
</dbReference>
<dbReference type="EMBL" id="HBUE01274436">
    <property type="protein sequence ID" value="CAG6565570.1"/>
    <property type="molecule type" value="Transcribed_RNA"/>
</dbReference>
<name>A0A8D8DJT7_CULPI</name>
<protein>
    <submittedName>
        <fullName evidence="2">(northern house mosquito) hypothetical protein</fullName>
    </submittedName>
</protein>
<organism evidence="2">
    <name type="scientific">Culex pipiens</name>
    <name type="common">House mosquito</name>
    <dbReference type="NCBI Taxonomy" id="7175"/>
    <lineage>
        <taxon>Eukaryota</taxon>
        <taxon>Metazoa</taxon>
        <taxon>Ecdysozoa</taxon>
        <taxon>Arthropoda</taxon>
        <taxon>Hexapoda</taxon>
        <taxon>Insecta</taxon>
        <taxon>Pterygota</taxon>
        <taxon>Neoptera</taxon>
        <taxon>Endopterygota</taxon>
        <taxon>Diptera</taxon>
        <taxon>Nematocera</taxon>
        <taxon>Culicoidea</taxon>
        <taxon>Culicidae</taxon>
        <taxon>Culicinae</taxon>
        <taxon>Culicini</taxon>
        <taxon>Culex</taxon>
        <taxon>Culex</taxon>
    </lineage>
</organism>
<evidence type="ECO:0000256" key="1">
    <source>
        <dbReference type="SAM" id="Phobius"/>
    </source>
</evidence>
<reference evidence="2" key="1">
    <citation type="submission" date="2021-05" db="EMBL/GenBank/DDBJ databases">
        <authorList>
            <person name="Alioto T."/>
            <person name="Alioto T."/>
            <person name="Gomez Garrido J."/>
        </authorList>
    </citation>
    <scope>NUCLEOTIDE SEQUENCE</scope>
</reference>
<sequence>MPRYLYSARRKHPHQLRVLLLDLLNDLLHRCHELHHHGLNRRKLLGRENILLLEMLLAWVSILLLLEPPSVLTVFRHRCNFPLDTRVPGCEVIGTFKPIRGKSRILVATFGSRYAAEVALVPTAGTHNLRTGNKEIKR</sequence>
<accession>A0A8D8DJT7</accession>
<keyword evidence="1" id="KW-1133">Transmembrane helix</keyword>
<dbReference type="EMBL" id="HBUE01169072">
    <property type="protein sequence ID" value="CAG6514089.1"/>
    <property type="molecule type" value="Transcribed_RNA"/>
</dbReference>